<organism evidence="2 3">
    <name type="scientific">Suillus subaureus</name>
    <dbReference type="NCBI Taxonomy" id="48587"/>
    <lineage>
        <taxon>Eukaryota</taxon>
        <taxon>Fungi</taxon>
        <taxon>Dikarya</taxon>
        <taxon>Basidiomycota</taxon>
        <taxon>Agaricomycotina</taxon>
        <taxon>Agaricomycetes</taxon>
        <taxon>Agaricomycetidae</taxon>
        <taxon>Boletales</taxon>
        <taxon>Suillineae</taxon>
        <taxon>Suillaceae</taxon>
        <taxon>Suillus</taxon>
    </lineage>
</organism>
<dbReference type="AlphaFoldDB" id="A0A9P7E6K0"/>
<protein>
    <recommendedName>
        <fullName evidence="1">F-box domain-containing protein</fullName>
    </recommendedName>
</protein>
<comment type="caution">
    <text evidence="2">The sequence shown here is derived from an EMBL/GenBank/DDBJ whole genome shotgun (WGS) entry which is preliminary data.</text>
</comment>
<dbReference type="InterPro" id="IPR032675">
    <property type="entry name" value="LRR_dom_sf"/>
</dbReference>
<name>A0A9P7E6K0_9AGAM</name>
<proteinExistence type="predicted"/>
<dbReference type="PANTHER" id="PTHR13318:SF95">
    <property type="entry name" value="F-BOX PROTEIN YLR352W"/>
    <property type="match status" value="1"/>
</dbReference>
<dbReference type="OrthoDB" id="3543113at2759"/>
<evidence type="ECO:0000313" key="3">
    <source>
        <dbReference type="Proteomes" id="UP000807769"/>
    </source>
</evidence>
<dbReference type="PANTHER" id="PTHR13318">
    <property type="entry name" value="PARTNER OF PAIRED, ISOFORM B-RELATED"/>
    <property type="match status" value="1"/>
</dbReference>
<dbReference type="Gene3D" id="3.80.10.10">
    <property type="entry name" value="Ribonuclease Inhibitor"/>
    <property type="match status" value="1"/>
</dbReference>
<evidence type="ECO:0000313" key="2">
    <source>
        <dbReference type="EMBL" id="KAG1812811.1"/>
    </source>
</evidence>
<dbReference type="GO" id="GO:0031146">
    <property type="term" value="P:SCF-dependent proteasomal ubiquitin-dependent protein catabolic process"/>
    <property type="evidence" value="ECO:0007669"/>
    <property type="project" value="TreeGrafter"/>
</dbReference>
<dbReference type="RefSeq" id="XP_041190834.1">
    <property type="nucleotide sequence ID" value="XM_041342441.1"/>
</dbReference>
<sequence>MLSLAVMHVCLLPTEILLHIFTINIPNGYGWIPIISRAQLAVLARTCREFKGPALDILWECISGFKPLISCLPEGISNTDRRGRLTLQRPILAGEWRLIHQYARRVHSFWVGSSELDMIENHVMQAFMSAPISMSFFPNLRSLYWYDDREHFFPLLRTFLGLTITSIRADFLFSSPSFAQSASFASLGSLCPSIQELTLCVGDSAESSDVICKALSGLRELSRFESRALGRREFLHLASLPSLKSLYFTTEMSGIHKMQSNSTPTIFPQLAEVHIIASSPSEVEHFFRSVRLPSCRSAKVDLYFDNICYNPLAEVLHNILHIPDIIVSLSQCLSPALEIFCVEYEFDPEYVKEDIAGRSYVLGFDAVAPLLPFNRLKHLLLECICTSDINDASFKTLVQSWPQLESLSFGGGTQSLVPPSMTSTALVHLIQHCPRLHWVQISFCAIPVDYDNDPFFFETVPNEKIIALSVGMSPIGDPYAVVNILLRLLPKLTYVNFLGWLDDHTPAPAPSPFEDLEDGWNAVNEILKARNQRRLK</sequence>
<dbReference type="Pfam" id="PF12937">
    <property type="entry name" value="F-box-like"/>
    <property type="match status" value="1"/>
</dbReference>
<dbReference type="SUPFAM" id="SSF52047">
    <property type="entry name" value="RNI-like"/>
    <property type="match status" value="1"/>
</dbReference>
<dbReference type="Proteomes" id="UP000807769">
    <property type="component" value="Unassembled WGS sequence"/>
</dbReference>
<gene>
    <name evidence="2" type="ORF">BJ212DRAFT_1588834</name>
</gene>
<reference evidence="2" key="1">
    <citation type="journal article" date="2020" name="New Phytol.">
        <title>Comparative genomics reveals dynamic genome evolution in host specialist ectomycorrhizal fungi.</title>
        <authorList>
            <person name="Lofgren L.A."/>
            <person name="Nguyen N.H."/>
            <person name="Vilgalys R."/>
            <person name="Ruytinx J."/>
            <person name="Liao H.L."/>
            <person name="Branco S."/>
            <person name="Kuo A."/>
            <person name="LaButti K."/>
            <person name="Lipzen A."/>
            <person name="Andreopoulos W."/>
            <person name="Pangilinan J."/>
            <person name="Riley R."/>
            <person name="Hundley H."/>
            <person name="Na H."/>
            <person name="Barry K."/>
            <person name="Grigoriev I.V."/>
            <person name="Stajich J.E."/>
            <person name="Kennedy P.G."/>
        </authorList>
    </citation>
    <scope>NUCLEOTIDE SEQUENCE</scope>
    <source>
        <strain evidence="2">MN1</strain>
    </source>
</reference>
<keyword evidence="3" id="KW-1185">Reference proteome</keyword>
<dbReference type="InterPro" id="IPR001810">
    <property type="entry name" value="F-box_dom"/>
</dbReference>
<dbReference type="GeneID" id="64636457"/>
<feature type="domain" description="F-box" evidence="1">
    <location>
        <begin position="10"/>
        <end position="62"/>
    </location>
</feature>
<dbReference type="EMBL" id="JABBWG010000025">
    <property type="protein sequence ID" value="KAG1812811.1"/>
    <property type="molecule type" value="Genomic_DNA"/>
</dbReference>
<evidence type="ECO:0000259" key="1">
    <source>
        <dbReference type="Pfam" id="PF12937"/>
    </source>
</evidence>
<dbReference type="GO" id="GO:0019005">
    <property type="term" value="C:SCF ubiquitin ligase complex"/>
    <property type="evidence" value="ECO:0007669"/>
    <property type="project" value="TreeGrafter"/>
</dbReference>
<accession>A0A9P7E6K0</accession>